<sequence>MLLCPVCHEPLVDNERGAACAGGHRFDRAREGYLYLLRSSKSGDSMGDPKSQARSRRDFLSRGYYAPLRDAMVELVRKQVSGRATSTSCPMTLLDICCGEGYYTRAMGAVPGVDAYGFDLGKEMVRLAAKRGDATYFVANMKDIPVADGAFDMVTELFAPFHEREFARVLAPEGSLYTVVPGARHLFGLKEVLYDTPYLNDEKLPQTTELELVGTQRVSANITLQTQADIEAVFQMTPYYYRTRPADKERLANLDTLQTDIDFIIAEYRHS</sequence>
<keyword evidence="1" id="KW-0862">Zinc</keyword>
<dbReference type="InterPro" id="IPR016718">
    <property type="entry name" value="rRNA_m1G-MeTrfase_A_prd"/>
</dbReference>
<dbReference type="Pfam" id="PF21302">
    <property type="entry name" value="Zn_ribbon_RlmA"/>
    <property type="match status" value="1"/>
</dbReference>
<evidence type="ECO:0000256" key="2">
    <source>
        <dbReference type="PIRSR" id="PIRSR018249-2"/>
    </source>
</evidence>
<gene>
    <name evidence="5" type="ORF">GT464_09715</name>
</gene>
<evidence type="ECO:0000313" key="5">
    <source>
        <dbReference type="EMBL" id="MZJ40208.1"/>
    </source>
</evidence>
<feature type="binding site" evidence="2">
    <location>
        <position position="65"/>
    </location>
    <ligand>
        <name>S-adenosyl-L-methionine</name>
        <dbReference type="ChEBI" id="CHEBI:59789"/>
    </ligand>
</feature>
<feature type="domain" description="Methyltransferase" evidence="3">
    <location>
        <begin position="94"/>
        <end position="174"/>
    </location>
</feature>
<comment type="caution">
    <text evidence="5">The sequence shown here is derived from an EMBL/GenBank/DDBJ whole genome shotgun (WGS) entry which is preliminary data.</text>
</comment>
<feature type="binding site" evidence="2">
    <location>
        <position position="185"/>
    </location>
    <ligand>
        <name>S-adenosyl-L-methionine</name>
        <dbReference type="ChEBI" id="CHEBI:59789"/>
    </ligand>
</feature>
<dbReference type="InterPro" id="IPR048647">
    <property type="entry name" value="RlmA_N"/>
</dbReference>
<dbReference type="Pfam" id="PF13649">
    <property type="entry name" value="Methyltransf_25"/>
    <property type="match status" value="1"/>
</dbReference>
<dbReference type="Proteomes" id="UP000469380">
    <property type="component" value="Unassembled WGS sequence"/>
</dbReference>
<dbReference type="GO" id="GO:0032259">
    <property type="term" value="P:methylation"/>
    <property type="evidence" value="ECO:0007669"/>
    <property type="project" value="UniProtKB-KW"/>
</dbReference>
<feature type="binding site" evidence="2">
    <location>
        <begin position="100"/>
        <end position="101"/>
    </location>
    <ligand>
        <name>S-adenosyl-L-methionine</name>
        <dbReference type="ChEBI" id="CHEBI:59789"/>
    </ligand>
</feature>
<dbReference type="EMBL" id="WWSR01000021">
    <property type="protein sequence ID" value="MZJ40208.1"/>
    <property type="molecule type" value="Genomic_DNA"/>
</dbReference>
<dbReference type="GO" id="GO:0046872">
    <property type="term" value="F:metal ion binding"/>
    <property type="evidence" value="ECO:0007669"/>
    <property type="project" value="UniProtKB-KW"/>
</dbReference>
<keyword evidence="5" id="KW-0489">Methyltransferase</keyword>
<dbReference type="AlphaFoldDB" id="A0A6N9JLR0"/>
<organism evidence="5 6">
    <name type="scientific">Collinsella aerofaciens</name>
    <dbReference type="NCBI Taxonomy" id="74426"/>
    <lineage>
        <taxon>Bacteria</taxon>
        <taxon>Bacillati</taxon>
        <taxon>Actinomycetota</taxon>
        <taxon>Coriobacteriia</taxon>
        <taxon>Coriobacteriales</taxon>
        <taxon>Coriobacteriaceae</taxon>
        <taxon>Collinsella</taxon>
    </lineage>
</organism>
<feature type="binding site" evidence="1">
    <location>
        <position position="24"/>
    </location>
    <ligand>
        <name>Zn(2+)</name>
        <dbReference type="ChEBI" id="CHEBI:29105"/>
    </ligand>
</feature>
<feature type="binding site" evidence="1">
    <location>
        <position position="20"/>
    </location>
    <ligand>
        <name>Zn(2+)</name>
        <dbReference type="ChEBI" id="CHEBI:29105"/>
    </ligand>
</feature>
<dbReference type="Gene3D" id="3.40.50.150">
    <property type="entry name" value="Vaccinia Virus protein VP39"/>
    <property type="match status" value="1"/>
</dbReference>
<accession>A0A6N9JLR0</accession>
<evidence type="ECO:0000313" key="6">
    <source>
        <dbReference type="Proteomes" id="UP000469380"/>
    </source>
</evidence>
<protein>
    <submittedName>
        <fullName evidence="5">Methyltransferase domain-containing protein</fullName>
    </submittedName>
</protein>
<reference evidence="5 6" key="1">
    <citation type="journal article" date="2019" name="Nat. Med.">
        <title>A library of human gut bacterial isolates paired with longitudinal multiomics data enables mechanistic microbiome research.</title>
        <authorList>
            <person name="Poyet M."/>
            <person name="Groussin M."/>
            <person name="Gibbons S.M."/>
            <person name="Avila-Pacheco J."/>
            <person name="Jiang X."/>
            <person name="Kearney S.M."/>
            <person name="Perrotta A.R."/>
            <person name="Berdy B."/>
            <person name="Zhao S."/>
            <person name="Lieberman T.D."/>
            <person name="Swanson P.K."/>
            <person name="Smith M."/>
            <person name="Roesemann S."/>
            <person name="Alexander J.E."/>
            <person name="Rich S.A."/>
            <person name="Livny J."/>
            <person name="Vlamakis H."/>
            <person name="Clish C."/>
            <person name="Bullock K."/>
            <person name="Deik A."/>
            <person name="Scott J."/>
            <person name="Pierce K.A."/>
            <person name="Xavier R.J."/>
            <person name="Alm E.J."/>
        </authorList>
    </citation>
    <scope>NUCLEOTIDE SEQUENCE [LARGE SCALE GENOMIC DNA]</scope>
    <source>
        <strain evidence="5 6">BIOML-A20</strain>
    </source>
</reference>
<dbReference type="SUPFAM" id="SSF53335">
    <property type="entry name" value="S-adenosyl-L-methionine-dependent methyltransferases"/>
    <property type="match status" value="1"/>
</dbReference>
<dbReference type="InterPro" id="IPR029063">
    <property type="entry name" value="SAM-dependent_MTases_sf"/>
</dbReference>
<feature type="binding site" evidence="1">
    <location>
        <position position="4"/>
    </location>
    <ligand>
        <name>Zn(2+)</name>
        <dbReference type="ChEBI" id="CHEBI:29105"/>
    </ligand>
</feature>
<dbReference type="PIRSF" id="PIRSF018249">
    <property type="entry name" value="MyrA_prd"/>
    <property type="match status" value="1"/>
</dbReference>
<proteinExistence type="predicted"/>
<evidence type="ECO:0000259" key="3">
    <source>
        <dbReference type="Pfam" id="PF13649"/>
    </source>
</evidence>
<evidence type="ECO:0000256" key="1">
    <source>
        <dbReference type="PIRSR" id="PIRSR018249-1"/>
    </source>
</evidence>
<dbReference type="PANTHER" id="PTHR42912">
    <property type="entry name" value="METHYLTRANSFERASE"/>
    <property type="match status" value="1"/>
</dbReference>
<dbReference type="PANTHER" id="PTHR42912:SF45">
    <property type="entry name" value="23S RRNA (GUANINE(745)-N(1))-METHYLTRANSFERASE"/>
    <property type="match status" value="1"/>
</dbReference>
<dbReference type="InterPro" id="IPR050508">
    <property type="entry name" value="Methyltransf_Superfamily"/>
</dbReference>
<dbReference type="CDD" id="cd02440">
    <property type="entry name" value="AdoMet_MTases"/>
    <property type="match status" value="1"/>
</dbReference>
<feature type="binding site" evidence="1">
    <location>
        <position position="7"/>
    </location>
    <ligand>
        <name>Zn(2+)</name>
        <dbReference type="ChEBI" id="CHEBI:29105"/>
    </ligand>
</feature>
<dbReference type="RefSeq" id="WP_161161011.1">
    <property type="nucleotide sequence ID" value="NZ_WWSR01000021.1"/>
</dbReference>
<dbReference type="InterPro" id="IPR041698">
    <property type="entry name" value="Methyltransf_25"/>
</dbReference>
<keyword evidence="2" id="KW-0949">S-adenosyl-L-methionine</keyword>
<feature type="domain" description="23S rRNA (guanine(745)-N(1))-methyltransferase N-terminal" evidence="4">
    <location>
        <begin position="3"/>
        <end position="37"/>
    </location>
</feature>
<dbReference type="GO" id="GO:0008168">
    <property type="term" value="F:methyltransferase activity"/>
    <property type="evidence" value="ECO:0007669"/>
    <property type="project" value="UniProtKB-KW"/>
</dbReference>
<evidence type="ECO:0000259" key="4">
    <source>
        <dbReference type="Pfam" id="PF21302"/>
    </source>
</evidence>
<keyword evidence="5" id="KW-0808">Transferase</keyword>
<keyword evidence="1" id="KW-0479">Metal-binding</keyword>
<name>A0A6N9JLR0_9ACTN</name>